<dbReference type="GO" id="GO:0016567">
    <property type="term" value="P:protein ubiquitination"/>
    <property type="evidence" value="ECO:0007669"/>
    <property type="project" value="UniProtKB-UniPathway"/>
</dbReference>
<dbReference type="UniPathway" id="UPA00143"/>
<dbReference type="InterPro" id="IPR004170">
    <property type="entry name" value="WWE_dom"/>
</dbReference>
<accession>A0A8D0HKQ5</accession>
<dbReference type="SMART" id="SM00678">
    <property type="entry name" value="WWE"/>
    <property type="match status" value="1"/>
</dbReference>
<evidence type="ECO:0000313" key="5">
    <source>
        <dbReference type="Ensembl" id="ENSSPUP00000025186.1"/>
    </source>
</evidence>
<evidence type="ECO:0000256" key="2">
    <source>
        <dbReference type="SAM" id="MobiDB-lite"/>
    </source>
</evidence>
<feature type="chain" id="PRO_5034016598" description="WWE domain-containing protein" evidence="3">
    <location>
        <begin position="30"/>
        <end position="322"/>
    </location>
</feature>
<reference evidence="5" key="1">
    <citation type="submission" date="2025-08" db="UniProtKB">
        <authorList>
            <consortium name="Ensembl"/>
        </authorList>
    </citation>
    <scope>IDENTIFICATION</scope>
</reference>
<feature type="region of interest" description="Disordered" evidence="2">
    <location>
        <begin position="175"/>
        <end position="221"/>
    </location>
</feature>
<evidence type="ECO:0000259" key="4">
    <source>
        <dbReference type="PROSITE" id="PS50918"/>
    </source>
</evidence>
<reference evidence="5" key="2">
    <citation type="submission" date="2025-09" db="UniProtKB">
        <authorList>
            <consortium name="Ensembl"/>
        </authorList>
    </citation>
    <scope>IDENTIFICATION</scope>
</reference>
<dbReference type="Gene3D" id="3.30.720.50">
    <property type="match status" value="1"/>
</dbReference>
<name>A0A8D0HKQ5_SPHPU</name>
<dbReference type="FunFam" id="3.30.720.50:FF:000002">
    <property type="entry name" value="Putative e3 ubiquitin-protein ligase huwe1 isoform x2"/>
    <property type="match status" value="1"/>
</dbReference>
<feature type="domain" description="WWE" evidence="4">
    <location>
        <begin position="85"/>
        <end position="164"/>
    </location>
</feature>
<protein>
    <recommendedName>
        <fullName evidence="4">WWE domain-containing protein</fullName>
    </recommendedName>
</protein>
<dbReference type="InterPro" id="IPR037197">
    <property type="entry name" value="WWE_dom_sf"/>
</dbReference>
<comment type="pathway">
    <text evidence="1">Protein modification; protein ubiquitination.</text>
</comment>
<dbReference type="AlphaFoldDB" id="A0A8D0HKQ5"/>
<keyword evidence="6" id="KW-1185">Reference proteome</keyword>
<proteinExistence type="predicted"/>
<evidence type="ECO:0000256" key="1">
    <source>
        <dbReference type="ARBA" id="ARBA00004906"/>
    </source>
</evidence>
<dbReference type="Pfam" id="PF02825">
    <property type="entry name" value="WWE"/>
    <property type="match status" value="1"/>
</dbReference>
<feature type="signal peptide" evidence="3">
    <location>
        <begin position="1"/>
        <end position="29"/>
    </location>
</feature>
<dbReference type="SUPFAM" id="SSF117839">
    <property type="entry name" value="WWE domain"/>
    <property type="match status" value="1"/>
</dbReference>
<dbReference type="InterPro" id="IPR018123">
    <property type="entry name" value="WWE-dom_subgr"/>
</dbReference>
<keyword evidence="3" id="KW-0732">Signal</keyword>
<dbReference type="PROSITE" id="PS50918">
    <property type="entry name" value="WWE"/>
    <property type="match status" value="1"/>
</dbReference>
<evidence type="ECO:0000313" key="6">
    <source>
        <dbReference type="Proteomes" id="UP000694392"/>
    </source>
</evidence>
<evidence type="ECO:0000256" key="3">
    <source>
        <dbReference type="SAM" id="SignalP"/>
    </source>
</evidence>
<feature type="compositionally biased region" description="Basic and acidic residues" evidence="2">
    <location>
        <begin position="183"/>
        <end position="204"/>
    </location>
</feature>
<sequence>MATLPQASNLATRILLLTLLFEELKLPCARVVESSGILNVLIKLLEVVQPCLQAAKEQKEVQTPKWITPVLLLIDFYEKTAISSKRRAQMNKYLQANGNNWRWFDDRSGRWCSYSASNNSTIDAAWKAGETSVRFTAGRRRYTVQFTTMVQVNEETGNRRPVMLTLLRVPRLGKGAKESNGQELEKTLEEGKETESKPKEEKANDAPVPAESLPPEKEAPPEELKQLEILIQGLTEEMVTVLIRACVSMLGVPVDPDTLHATLRLCLRLTRHHKYAMMFAELKSTRMILGLTQSSGFNGFTPLVTLLFRHIIEDPCTLHHTM</sequence>
<dbReference type="GO" id="GO:0008270">
    <property type="term" value="F:zinc ion binding"/>
    <property type="evidence" value="ECO:0007669"/>
    <property type="project" value="InterPro"/>
</dbReference>
<dbReference type="GeneTree" id="ENSGT00940000156319"/>
<organism evidence="5 6">
    <name type="scientific">Sphenodon punctatus</name>
    <name type="common">Tuatara</name>
    <name type="synonym">Hatteria punctata</name>
    <dbReference type="NCBI Taxonomy" id="8508"/>
    <lineage>
        <taxon>Eukaryota</taxon>
        <taxon>Metazoa</taxon>
        <taxon>Chordata</taxon>
        <taxon>Craniata</taxon>
        <taxon>Vertebrata</taxon>
        <taxon>Euteleostomi</taxon>
        <taxon>Lepidosauria</taxon>
        <taxon>Sphenodontia</taxon>
        <taxon>Sphenodontidae</taxon>
        <taxon>Sphenodon</taxon>
    </lineage>
</organism>
<dbReference type="Proteomes" id="UP000694392">
    <property type="component" value="Unplaced"/>
</dbReference>
<dbReference type="Ensembl" id="ENSSPUT00000026881.1">
    <property type="protein sequence ID" value="ENSSPUP00000025186.1"/>
    <property type="gene ID" value="ENSSPUG00000019292.1"/>
</dbReference>